<dbReference type="SUPFAM" id="SSF53098">
    <property type="entry name" value="Ribonuclease H-like"/>
    <property type="match status" value="1"/>
</dbReference>
<name>A0ABQ7Q5B8_PLUXY</name>
<dbReference type="Pfam" id="PF00075">
    <property type="entry name" value="RNase_H"/>
    <property type="match status" value="1"/>
</dbReference>
<protein>
    <submittedName>
        <fullName evidence="3">Uncharacterized protein</fullName>
    </submittedName>
</protein>
<dbReference type="InterPro" id="IPR036397">
    <property type="entry name" value="RNaseH_sf"/>
</dbReference>
<dbReference type="Pfam" id="PF00078">
    <property type="entry name" value="RVT_1"/>
    <property type="match status" value="1"/>
</dbReference>
<evidence type="ECO:0000313" key="3">
    <source>
        <dbReference type="EMBL" id="KAG7300441.1"/>
    </source>
</evidence>
<keyword evidence="4" id="KW-1185">Reference proteome</keyword>
<dbReference type="CDD" id="cd09276">
    <property type="entry name" value="Rnase_HI_RT_non_LTR"/>
    <property type="match status" value="1"/>
</dbReference>
<dbReference type="PANTHER" id="PTHR33481:SF1">
    <property type="entry name" value="ENDONUCLEASE_EXONUCLEASE_PHOSPHATASE DOMAIN-CONTAINING PROTEIN-RELATED"/>
    <property type="match status" value="1"/>
</dbReference>
<proteinExistence type="predicted"/>
<feature type="domain" description="RNase H type-1" evidence="2">
    <location>
        <begin position="319"/>
        <end position="451"/>
    </location>
</feature>
<dbReference type="PROSITE" id="PS50879">
    <property type="entry name" value="RNASE_H_1"/>
    <property type="match status" value="1"/>
</dbReference>
<dbReference type="PROSITE" id="PS50878">
    <property type="entry name" value="RT_POL"/>
    <property type="match status" value="1"/>
</dbReference>
<evidence type="ECO:0000259" key="1">
    <source>
        <dbReference type="PROSITE" id="PS50878"/>
    </source>
</evidence>
<dbReference type="EMBL" id="JAHIBW010000021">
    <property type="protein sequence ID" value="KAG7300441.1"/>
    <property type="molecule type" value="Genomic_DNA"/>
</dbReference>
<dbReference type="InterPro" id="IPR002156">
    <property type="entry name" value="RNaseH_domain"/>
</dbReference>
<accession>A0ABQ7Q5B8</accession>
<comment type="caution">
    <text evidence="3">The sequence shown here is derived from an EMBL/GenBank/DDBJ whole genome shotgun (WGS) entry which is preliminary data.</text>
</comment>
<reference evidence="3 4" key="1">
    <citation type="submission" date="2021-06" db="EMBL/GenBank/DDBJ databases">
        <title>A haploid diamondback moth (Plutella xylostella L.) genome assembly resolves 31 chromosomes and identifies a diamide resistance mutation.</title>
        <authorList>
            <person name="Ward C.M."/>
            <person name="Perry K.D."/>
            <person name="Baker G."/>
            <person name="Powis K."/>
            <person name="Heckel D.G."/>
            <person name="Baxter S.W."/>
        </authorList>
    </citation>
    <scope>NUCLEOTIDE SEQUENCE [LARGE SCALE GENOMIC DNA]</scope>
    <source>
        <strain evidence="3 4">LV</strain>
        <tissue evidence="3">Single pupa</tissue>
    </source>
</reference>
<dbReference type="Proteomes" id="UP000823941">
    <property type="component" value="Chromosome 21"/>
</dbReference>
<dbReference type="PANTHER" id="PTHR33481">
    <property type="entry name" value="REVERSE TRANSCRIPTASE"/>
    <property type="match status" value="1"/>
</dbReference>
<dbReference type="InterPro" id="IPR000477">
    <property type="entry name" value="RT_dom"/>
</dbReference>
<gene>
    <name evidence="3" type="ORF">JYU34_016062</name>
</gene>
<evidence type="ECO:0000259" key="2">
    <source>
        <dbReference type="PROSITE" id="PS50879"/>
    </source>
</evidence>
<feature type="domain" description="Reverse transcriptase" evidence="1">
    <location>
        <begin position="1"/>
        <end position="108"/>
    </location>
</feature>
<dbReference type="InterPro" id="IPR012337">
    <property type="entry name" value="RNaseH-like_sf"/>
</dbReference>
<evidence type="ECO:0000313" key="4">
    <source>
        <dbReference type="Proteomes" id="UP000823941"/>
    </source>
</evidence>
<sequence length="613" mass="70368">MSPLLFNVATISICRTIVNVCISQYADDFVLYITSKHVGQAILEMQTALDVLNCLIRDMGLEISNRKTKVCLFSRGFRRNNVNLTINGQTLDLVDNVKYLGLWLDSSLRWGRHVNEVYQKTLRFLNVLKVLSGSSWGIHPKHIRRLYISIIRSRLDYSSFLYDTSCNSHLNKLVRVQNQAMRVIGGFIKSTPIHVMESELCLQPLHLRRFFLAGKFWLKAKSVGNNVCIQLITTLKDLTLNRYWATKKIPILVQLNNIFSETTIYSSPVLEMYTLDTWVTNIDLNDIIRLRVEDIDQSKRALSSVYMKEKCNYMLHTKYERFYKMYTDGSKEGSNVGCAFLDPQIRVGVKFSIDCATSIMNAELQAISECLSYIETIDFDSFVVLTDSRSALQHLARCTSICRGIPIAYIIISSIAKLRFNNKNIVLQWIPSHVGITGNEEVDVLAKQALSDGLPLPCLSLYSDHIHTLKEECYKLWKEHFDRRSVEKGIWYKTVQCSPLRYPWFDSNSINLSRRLIVTAMRLRSGHIPLNKFAFLMKKSHSPNCMECGMVEDVYHILMECVRNEAQRRDITYKYPSLKEFGGCNSALTSPLSGEAIELYKLAITGIRLRESL</sequence>
<organism evidence="3 4">
    <name type="scientific">Plutella xylostella</name>
    <name type="common">Diamondback moth</name>
    <name type="synonym">Plutella maculipennis</name>
    <dbReference type="NCBI Taxonomy" id="51655"/>
    <lineage>
        <taxon>Eukaryota</taxon>
        <taxon>Metazoa</taxon>
        <taxon>Ecdysozoa</taxon>
        <taxon>Arthropoda</taxon>
        <taxon>Hexapoda</taxon>
        <taxon>Insecta</taxon>
        <taxon>Pterygota</taxon>
        <taxon>Neoptera</taxon>
        <taxon>Endopterygota</taxon>
        <taxon>Lepidoptera</taxon>
        <taxon>Glossata</taxon>
        <taxon>Ditrysia</taxon>
        <taxon>Yponomeutoidea</taxon>
        <taxon>Plutellidae</taxon>
        <taxon>Plutella</taxon>
    </lineage>
</organism>
<dbReference type="Gene3D" id="3.30.420.10">
    <property type="entry name" value="Ribonuclease H-like superfamily/Ribonuclease H"/>
    <property type="match status" value="1"/>
</dbReference>